<dbReference type="Proteomes" id="UP000029500">
    <property type="component" value="Chromosome"/>
</dbReference>
<dbReference type="SUPFAM" id="SSF51011">
    <property type="entry name" value="Glycosyl hydrolase domain"/>
    <property type="match status" value="1"/>
</dbReference>
<name>A0A089M6C7_9BACL</name>
<feature type="domain" description="Alpha-L-arabinofuranosidase C-terminal" evidence="9">
    <location>
        <begin position="296"/>
        <end position="488"/>
    </location>
</feature>
<sequence length="498" mass="55711">MTQRVVLHTDIRKGTINRNIYGHFSEHLGRCIYEGIWVGEDSPIPNTKGIRNDVVEALKEIKVPVLRWPGGCFADEYHWKDGIGAREGRKRMINTHWGGAVENNHFGTHEFMELCAMLECEPYINGNVGSGTVQEMSEWVEYLTFNGVSPMAELRTKNGREEAWAVKYFGVGNENWGCGGNMRPEYYADLYRQYQTYVRNYGDNRIHRIACGPNADDYHWMEVLMREAARFMDSITLHYYTVPGATWEQKGAATGFDTAEYFTTLEKALRMEELVTRHSVIMDKYDPEKRVGLIVDEWGTWYDVEPGTNPGFLYQQNSIRDALVAGLTLNIFHKHSDRVRMANIAQTINVLQAVILTEGEKMLLTPTYHVFNMYKVHQDAELLDLTLDSGSYSFGGKEIPEVSASASVTAEGVIHVSLCNLNHAAAAVLPLELRGLAGQAVDIAGTTLAGATIDAHNTFSEPEAVVPQPFTAFKLEGDTITVELPAMSVTVLAITPKA</sequence>
<dbReference type="GO" id="GO:0046373">
    <property type="term" value="P:L-arabinose metabolic process"/>
    <property type="evidence" value="ECO:0007669"/>
    <property type="project" value="InterPro"/>
</dbReference>
<keyword evidence="6" id="KW-0378">Hydrolase</keyword>
<dbReference type="Pfam" id="PF22848">
    <property type="entry name" value="ASD1_dom"/>
    <property type="match status" value="1"/>
</dbReference>
<evidence type="ECO:0000256" key="7">
    <source>
        <dbReference type="ARBA" id="ARBA00023277"/>
    </source>
</evidence>
<protein>
    <recommendedName>
        <fullName evidence="5">non-reducing end alpha-L-arabinofuranosidase</fullName>
        <ecNumber evidence="5">3.2.1.55</ecNumber>
    </recommendedName>
</protein>
<evidence type="ECO:0000256" key="2">
    <source>
        <dbReference type="ARBA" id="ARBA00004881"/>
    </source>
</evidence>
<dbReference type="GO" id="GO:0000272">
    <property type="term" value="P:polysaccharide catabolic process"/>
    <property type="evidence" value="ECO:0007669"/>
    <property type="project" value="TreeGrafter"/>
</dbReference>
<dbReference type="SMART" id="SM00813">
    <property type="entry name" value="Alpha-L-AF_C"/>
    <property type="match status" value="1"/>
</dbReference>
<keyword evidence="8" id="KW-0326">Glycosidase</keyword>
<evidence type="ECO:0000256" key="8">
    <source>
        <dbReference type="ARBA" id="ARBA00023295"/>
    </source>
</evidence>
<comment type="pathway">
    <text evidence="2">Glycan metabolism.</text>
</comment>
<dbReference type="SUPFAM" id="SSF51445">
    <property type="entry name" value="(Trans)glycosidases"/>
    <property type="match status" value="1"/>
</dbReference>
<dbReference type="EC" id="3.2.1.55" evidence="5"/>
<dbReference type="PANTHER" id="PTHR43576">
    <property type="entry name" value="ALPHA-L-ARABINOFURANOSIDASE C-RELATED"/>
    <property type="match status" value="1"/>
</dbReference>
<proteinExistence type="inferred from homology"/>
<evidence type="ECO:0000256" key="3">
    <source>
        <dbReference type="ARBA" id="ARBA00007186"/>
    </source>
</evidence>
<keyword evidence="11" id="KW-1185">Reference proteome</keyword>
<dbReference type="GO" id="GO:0046556">
    <property type="term" value="F:alpha-L-arabinofuranosidase activity"/>
    <property type="evidence" value="ECO:0007669"/>
    <property type="project" value="UniProtKB-EC"/>
</dbReference>
<dbReference type="KEGG" id="pgm:PGRAT_09795"/>
<organism evidence="10 11">
    <name type="scientific">Paenibacillus graminis</name>
    <dbReference type="NCBI Taxonomy" id="189425"/>
    <lineage>
        <taxon>Bacteria</taxon>
        <taxon>Bacillati</taxon>
        <taxon>Bacillota</taxon>
        <taxon>Bacilli</taxon>
        <taxon>Bacillales</taxon>
        <taxon>Paenibacillaceae</taxon>
        <taxon>Paenibacillus</taxon>
    </lineage>
</organism>
<dbReference type="STRING" id="189425.PGRAT_09795"/>
<comment type="subunit">
    <text evidence="4">Homohexamer; trimer of dimers.</text>
</comment>
<dbReference type="Pfam" id="PF06964">
    <property type="entry name" value="Alpha-L-AF_C"/>
    <property type="match status" value="1"/>
</dbReference>
<dbReference type="Gene3D" id="2.60.40.1180">
    <property type="entry name" value="Golgi alpha-mannosidase II"/>
    <property type="match status" value="1"/>
</dbReference>
<dbReference type="RefSeq" id="WP_025706739.1">
    <property type="nucleotide sequence ID" value="NZ_CP009287.1"/>
</dbReference>
<dbReference type="InterPro" id="IPR017853">
    <property type="entry name" value="GH"/>
</dbReference>
<dbReference type="InterPro" id="IPR013780">
    <property type="entry name" value="Glyco_hydro_b"/>
</dbReference>
<dbReference type="HOGENOM" id="CLU_017810_2_0_9"/>
<dbReference type="PANTHER" id="PTHR43576:SF2">
    <property type="entry name" value="INTRACELLULAR EXO-ALPHA-L-ARABINOFURANOSIDASE 2"/>
    <property type="match status" value="1"/>
</dbReference>
<evidence type="ECO:0000256" key="4">
    <source>
        <dbReference type="ARBA" id="ARBA00011165"/>
    </source>
</evidence>
<accession>A0A089M6C7</accession>
<evidence type="ECO:0000259" key="9">
    <source>
        <dbReference type="SMART" id="SM00813"/>
    </source>
</evidence>
<dbReference type="eggNOG" id="COG3534">
    <property type="taxonomic scope" value="Bacteria"/>
</dbReference>
<dbReference type="EMBL" id="CP009287">
    <property type="protein sequence ID" value="AIQ67885.1"/>
    <property type="molecule type" value="Genomic_DNA"/>
</dbReference>
<dbReference type="AlphaFoldDB" id="A0A089M6C7"/>
<evidence type="ECO:0000313" key="10">
    <source>
        <dbReference type="EMBL" id="AIQ67885.1"/>
    </source>
</evidence>
<comment type="similarity">
    <text evidence="3">Belongs to the glycosyl hydrolase 51 family.</text>
</comment>
<keyword evidence="7" id="KW-0119">Carbohydrate metabolism</keyword>
<evidence type="ECO:0000256" key="6">
    <source>
        <dbReference type="ARBA" id="ARBA00022801"/>
    </source>
</evidence>
<dbReference type="Gene3D" id="3.20.20.80">
    <property type="entry name" value="Glycosidases"/>
    <property type="match status" value="1"/>
</dbReference>
<dbReference type="InterPro" id="IPR010720">
    <property type="entry name" value="Alpha-L-AF_C"/>
</dbReference>
<gene>
    <name evidence="10" type="ORF">PGRAT_09795</name>
</gene>
<evidence type="ECO:0000256" key="5">
    <source>
        <dbReference type="ARBA" id="ARBA00012670"/>
    </source>
</evidence>
<dbReference type="InterPro" id="IPR055235">
    <property type="entry name" value="ASD1_cat"/>
</dbReference>
<comment type="catalytic activity">
    <reaction evidence="1">
        <text>Hydrolysis of terminal non-reducing alpha-L-arabinofuranoside residues in alpha-L-arabinosides.</text>
        <dbReference type="EC" id="3.2.1.55"/>
    </reaction>
</comment>
<reference evidence="10 11" key="1">
    <citation type="submission" date="2014-08" db="EMBL/GenBank/DDBJ databases">
        <title>Comparative genomics of the Paenibacillus odorifer group.</title>
        <authorList>
            <person name="den Bakker H.C."/>
            <person name="Tsai Y.-C."/>
            <person name="Martin N."/>
            <person name="Korlach J."/>
            <person name="Wiedmann M."/>
        </authorList>
    </citation>
    <scope>NUCLEOTIDE SEQUENCE [LARGE SCALE GENOMIC DNA]</scope>
    <source>
        <strain evidence="10 11">DSM 15220</strain>
    </source>
</reference>
<evidence type="ECO:0000256" key="1">
    <source>
        <dbReference type="ARBA" id="ARBA00001462"/>
    </source>
</evidence>
<dbReference type="OrthoDB" id="9758333at2"/>
<evidence type="ECO:0000313" key="11">
    <source>
        <dbReference type="Proteomes" id="UP000029500"/>
    </source>
</evidence>